<sequence>MPAHANNYVPPAAVIPHTTARSRQQRVRLIVPGVCDLLLSPEEAVALADALVDIAESLTTETPSP</sequence>
<proteinExistence type="predicted"/>
<keyword evidence="2" id="KW-1185">Reference proteome</keyword>
<dbReference type="Proteomes" id="UP000425178">
    <property type="component" value="Chromosome"/>
</dbReference>
<reference evidence="1 2" key="1">
    <citation type="journal article" date="2021" name="Int. J. Syst. Evol. Microbiol.">
        <title>Classification of three corynebacterial strains isolated from a small paddock in North Rhine-Westphalia: proposal of &lt;i&gt;Corynebacterium kalinowskii&lt;/i&gt; sp. nov., &lt;i&gt;Corynebacterium comes&lt;/i&gt; sp. nov. and &lt;i&gt;Corynebacterium occultum&lt;/i&gt; sp. nov.</title>
        <authorList>
            <person name="Schaffert L."/>
            <person name="Ruwe M."/>
            <person name="Milse J."/>
            <person name="Hanuschka K."/>
            <person name="Ortseifen V."/>
            <person name="Droste J."/>
            <person name="Brandt D."/>
            <person name="Schl L."/>
            <person name="Kutter Y."/>
            <person name="Vinke S."/>
            <person name="Vieh P."/>
            <person name="Jacob L."/>
            <person name="L N.C."/>
            <person name="Schulte-Berndt E."/>
            <person name="Hain C."/>
            <person name="Linder M."/>
            <person name="Schmidt P."/>
            <person name="Wollenschl L."/>
            <person name="Luttermann T."/>
            <person name="Thieme E."/>
            <person name="Hassa J."/>
            <person name="Haak M."/>
            <person name="Wittchen M."/>
            <person name="Mentz A."/>
            <person name="Persicke M."/>
            <person name="Busche T."/>
            <person name="R C."/>
        </authorList>
    </citation>
    <scope>NUCLEOTIDE SEQUENCE [LARGE SCALE GENOMIC DNA]</scope>
    <source>
        <strain evidence="1 2">2019</strain>
    </source>
</reference>
<dbReference type="EMBL" id="CP046453">
    <property type="protein sequence ID" value="QGU05101.1"/>
    <property type="molecule type" value="Genomic_DNA"/>
</dbReference>
<evidence type="ECO:0000313" key="2">
    <source>
        <dbReference type="Proteomes" id="UP000425178"/>
    </source>
</evidence>
<evidence type="ECO:0000313" key="1">
    <source>
        <dbReference type="EMBL" id="QGU05101.1"/>
    </source>
</evidence>
<gene>
    <name evidence="1" type="ORF">CETAM_09240</name>
</gene>
<organism evidence="1 2">
    <name type="scientific">Corynebacterium comes</name>
    <dbReference type="NCBI Taxonomy" id="2675218"/>
    <lineage>
        <taxon>Bacteria</taxon>
        <taxon>Bacillati</taxon>
        <taxon>Actinomycetota</taxon>
        <taxon>Actinomycetes</taxon>
        <taxon>Mycobacteriales</taxon>
        <taxon>Corynebacteriaceae</taxon>
        <taxon>Corynebacterium</taxon>
    </lineage>
</organism>
<dbReference type="AlphaFoldDB" id="A0A6B8VY60"/>
<protein>
    <submittedName>
        <fullName evidence="1">Uncharacterized protein</fullName>
    </submittedName>
</protein>
<name>A0A6B8VY60_9CORY</name>
<accession>A0A6B8VY60</accession>
<dbReference type="KEGG" id="ccoe:CETAM_09240"/>
<dbReference type="RefSeq" id="WP_156228585.1">
    <property type="nucleotide sequence ID" value="NZ_CP046453.1"/>
</dbReference>